<protein>
    <recommendedName>
        <fullName evidence="4">HTH arsR-type domain-containing protein</fullName>
    </recommendedName>
</protein>
<dbReference type="InterPro" id="IPR036390">
    <property type="entry name" value="WH_DNA-bd_sf"/>
</dbReference>
<dbReference type="InterPro" id="IPR051081">
    <property type="entry name" value="HTH_MetalResp_TranReg"/>
</dbReference>
<dbReference type="PRINTS" id="PR00778">
    <property type="entry name" value="HTHARSR"/>
</dbReference>
<dbReference type="PROSITE" id="PS50987">
    <property type="entry name" value="HTH_ARSR_2"/>
    <property type="match status" value="1"/>
</dbReference>
<evidence type="ECO:0000259" key="4">
    <source>
        <dbReference type="PROSITE" id="PS50987"/>
    </source>
</evidence>
<dbReference type="SMART" id="SM00419">
    <property type="entry name" value="HTH_CRP"/>
    <property type="match status" value="1"/>
</dbReference>
<dbReference type="AlphaFoldDB" id="A0A7R7EK40"/>
<dbReference type="PANTHER" id="PTHR33154:SF35">
    <property type="entry name" value="TRANSCRIPTIONAL REGULATOR, ARSR FAMILY"/>
    <property type="match status" value="1"/>
</dbReference>
<dbReference type="SUPFAM" id="SSF46785">
    <property type="entry name" value="Winged helix' DNA-binding domain"/>
    <property type="match status" value="1"/>
</dbReference>
<dbReference type="InterPro" id="IPR036388">
    <property type="entry name" value="WH-like_DNA-bd_sf"/>
</dbReference>
<organism evidence="5 6">
    <name type="scientific">Anaeromicropila herbilytica</name>
    <dbReference type="NCBI Taxonomy" id="2785025"/>
    <lineage>
        <taxon>Bacteria</taxon>
        <taxon>Bacillati</taxon>
        <taxon>Bacillota</taxon>
        <taxon>Clostridia</taxon>
        <taxon>Lachnospirales</taxon>
        <taxon>Lachnospiraceae</taxon>
        <taxon>Anaeromicropila</taxon>
    </lineage>
</organism>
<dbReference type="Proteomes" id="UP000595897">
    <property type="component" value="Chromosome"/>
</dbReference>
<dbReference type="GO" id="GO:0003677">
    <property type="term" value="F:DNA binding"/>
    <property type="evidence" value="ECO:0007669"/>
    <property type="project" value="UniProtKB-KW"/>
</dbReference>
<evidence type="ECO:0000256" key="1">
    <source>
        <dbReference type="ARBA" id="ARBA00023015"/>
    </source>
</evidence>
<dbReference type="Pfam" id="PF01022">
    <property type="entry name" value="HTH_5"/>
    <property type="match status" value="1"/>
</dbReference>
<keyword evidence="6" id="KW-1185">Reference proteome</keyword>
<accession>A0A7R7EK40</accession>
<dbReference type="NCBIfam" id="NF033788">
    <property type="entry name" value="HTH_metalloreg"/>
    <property type="match status" value="1"/>
</dbReference>
<name>A0A7R7EK40_9FIRM</name>
<sequence length="183" mass="21832">MPQIDAVQLFKCLADKSRLAILNNLIKEPMYVELLAERLSITPSTVSFHLKKLMDAGFVYSRKEQYYVIYEVNPDILSSTLYQLVKADRDDVDEQMEREEIYRKKVIDHFFKYDKLITIPVQRKKARIVYEEILKAFDKEKEYTEKEVNIIIADFNDDFCTIRKNMVEDKLLERENSRYRVIG</sequence>
<dbReference type="GO" id="GO:0003700">
    <property type="term" value="F:DNA-binding transcription factor activity"/>
    <property type="evidence" value="ECO:0007669"/>
    <property type="project" value="InterPro"/>
</dbReference>
<evidence type="ECO:0000313" key="6">
    <source>
        <dbReference type="Proteomes" id="UP000595897"/>
    </source>
</evidence>
<dbReference type="PANTHER" id="PTHR33154">
    <property type="entry name" value="TRANSCRIPTIONAL REGULATOR, ARSR FAMILY"/>
    <property type="match status" value="1"/>
</dbReference>
<dbReference type="Pfam" id="PF09860">
    <property type="entry name" value="DUF2087"/>
    <property type="match status" value="1"/>
</dbReference>
<dbReference type="KEGG" id="ahb:bsdtb5_15290"/>
<proteinExistence type="predicted"/>
<feature type="domain" description="HTH arsR-type" evidence="4">
    <location>
        <begin position="1"/>
        <end position="92"/>
    </location>
</feature>
<gene>
    <name evidence="5" type="ORF">bsdtb5_15290</name>
</gene>
<dbReference type="InterPro" id="IPR011991">
    <property type="entry name" value="ArsR-like_HTH"/>
</dbReference>
<evidence type="ECO:0000256" key="2">
    <source>
        <dbReference type="ARBA" id="ARBA00023125"/>
    </source>
</evidence>
<dbReference type="CDD" id="cd00090">
    <property type="entry name" value="HTH_ARSR"/>
    <property type="match status" value="1"/>
</dbReference>
<dbReference type="Gene3D" id="1.10.10.10">
    <property type="entry name" value="Winged helix-like DNA-binding domain superfamily/Winged helix DNA-binding domain"/>
    <property type="match status" value="1"/>
</dbReference>
<dbReference type="InterPro" id="IPR018656">
    <property type="entry name" value="DUF2087"/>
</dbReference>
<keyword evidence="1" id="KW-0805">Transcription regulation</keyword>
<evidence type="ECO:0000313" key="5">
    <source>
        <dbReference type="EMBL" id="BCN30234.1"/>
    </source>
</evidence>
<dbReference type="EMBL" id="AP024169">
    <property type="protein sequence ID" value="BCN30234.1"/>
    <property type="molecule type" value="Genomic_DNA"/>
</dbReference>
<dbReference type="RefSeq" id="WP_271715469.1">
    <property type="nucleotide sequence ID" value="NZ_AP024169.1"/>
</dbReference>
<dbReference type="SMART" id="SM00418">
    <property type="entry name" value="HTH_ARSR"/>
    <property type="match status" value="1"/>
</dbReference>
<keyword evidence="3" id="KW-0804">Transcription</keyword>
<keyword evidence="2" id="KW-0238">DNA-binding</keyword>
<dbReference type="InterPro" id="IPR001845">
    <property type="entry name" value="HTH_ArsR_DNA-bd_dom"/>
</dbReference>
<evidence type="ECO:0000256" key="3">
    <source>
        <dbReference type="ARBA" id="ARBA00023163"/>
    </source>
</evidence>
<dbReference type="InterPro" id="IPR012318">
    <property type="entry name" value="HTH_CRP"/>
</dbReference>
<reference evidence="5 6" key="1">
    <citation type="submission" date="2020-11" db="EMBL/GenBank/DDBJ databases">
        <title>Draft genome sequencing of a Lachnospiraceae strain isolated from anoxic soil subjected to BSD treatment.</title>
        <authorList>
            <person name="Uek A."/>
            <person name="Tonouchi A."/>
        </authorList>
    </citation>
    <scope>NUCLEOTIDE SEQUENCE [LARGE SCALE GENOMIC DNA]</scope>
    <source>
        <strain evidence="5 6">TB5</strain>
    </source>
</reference>